<sequence length="314" mass="31889">MSQDGEAFVVGVDVGGSKAHIRVESVRDRAVLAEEVLTNTGWAALGDEVRADMLAEMVTRILAGVGEAHQVAAVVAGVHGNDSPQQQAILAAPLSRCFGRVRVLNDSNLLVPAHGLASGTGVAAGTGSSATSIGADGRVMTVGGWGWVLGDEGGGVGLVRDAARQVLDAYDRQDDDPLCALLLAALDVAHPHGLSHHLGSTDPRLWAAATPAIFEAVEAGSARARLLVDAHAGAMAGMVELLARRGGDVATVVAGGGVLVNQPMLFEAFAATVRRRLGQGIAVVLLDKAPVAGAVNIAHQLAVSSNDSGKGNPT</sequence>
<protein>
    <recommendedName>
        <fullName evidence="1">ATPase BadF/BadG/BcrA/BcrD type domain-containing protein</fullName>
    </recommendedName>
</protein>
<dbReference type="PANTHER" id="PTHR43190:SF3">
    <property type="entry name" value="N-ACETYL-D-GLUCOSAMINE KINASE"/>
    <property type="match status" value="1"/>
</dbReference>
<dbReference type="AlphaFoldDB" id="A0A0F5FRY6"/>
<dbReference type="InterPro" id="IPR043129">
    <property type="entry name" value="ATPase_NBD"/>
</dbReference>
<dbReference type="InterPro" id="IPR052519">
    <property type="entry name" value="Euk-type_GlcNAc_Kinase"/>
</dbReference>
<proteinExistence type="predicted"/>
<dbReference type="EMBL" id="JZEX01000119">
    <property type="protein sequence ID" value="KKB11350.1"/>
    <property type="molecule type" value="Genomic_DNA"/>
</dbReference>
<dbReference type="PANTHER" id="PTHR43190">
    <property type="entry name" value="N-ACETYL-D-GLUCOSAMINE KINASE"/>
    <property type="match status" value="1"/>
</dbReference>
<gene>
    <name evidence="2" type="ORF">VE25_13690</name>
</gene>
<name>A0A0F5FRY6_9HYPH</name>
<dbReference type="Proteomes" id="UP000033632">
    <property type="component" value="Unassembled WGS sequence"/>
</dbReference>
<organism evidence="2 3">
    <name type="scientific">Devosia geojensis</name>
    <dbReference type="NCBI Taxonomy" id="443610"/>
    <lineage>
        <taxon>Bacteria</taxon>
        <taxon>Pseudomonadati</taxon>
        <taxon>Pseudomonadota</taxon>
        <taxon>Alphaproteobacteria</taxon>
        <taxon>Hyphomicrobiales</taxon>
        <taxon>Devosiaceae</taxon>
        <taxon>Devosia</taxon>
    </lineage>
</organism>
<evidence type="ECO:0000313" key="2">
    <source>
        <dbReference type="EMBL" id="KKB11350.1"/>
    </source>
</evidence>
<reference evidence="2 3" key="1">
    <citation type="submission" date="2015-03" db="EMBL/GenBank/DDBJ databases">
        <authorList>
            <person name="Hassan Y.I."/>
            <person name="Lepp D."/>
            <person name="Li X.-Z."/>
            <person name="Zhou T."/>
        </authorList>
    </citation>
    <scope>NUCLEOTIDE SEQUENCE [LARGE SCALE GENOMIC DNA]</scope>
    <source>
        <strain evidence="2 3">BD-c194</strain>
    </source>
</reference>
<keyword evidence="3" id="KW-1185">Reference proteome</keyword>
<feature type="domain" description="ATPase BadF/BadG/BcrA/BcrD type" evidence="1">
    <location>
        <begin position="10"/>
        <end position="294"/>
    </location>
</feature>
<comment type="caution">
    <text evidence="2">The sequence shown here is derived from an EMBL/GenBank/DDBJ whole genome shotgun (WGS) entry which is preliminary data.</text>
</comment>
<dbReference type="RefSeq" id="WP_046109175.1">
    <property type="nucleotide sequence ID" value="NZ_JZEX01000119.1"/>
</dbReference>
<evidence type="ECO:0000313" key="3">
    <source>
        <dbReference type="Proteomes" id="UP000033632"/>
    </source>
</evidence>
<dbReference type="SUPFAM" id="SSF53067">
    <property type="entry name" value="Actin-like ATPase domain"/>
    <property type="match status" value="2"/>
</dbReference>
<dbReference type="Gene3D" id="3.30.420.40">
    <property type="match status" value="2"/>
</dbReference>
<dbReference type="OrthoDB" id="63487at2"/>
<dbReference type="InterPro" id="IPR002731">
    <property type="entry name" value="ATPase_BadF"/>
</dbReference>
<dbReference type="PATRIC" id="fig|443610.3.peg.980"/>
<dbReference type="Pfam" id="PF01869">
    <property type="entry name" value="BcrAD_BadFG"/>
    <property type="match status" value="1"/>
</dbReference>
<evidence type="ECO:0000259" key="1">
    <source>
        <dbReference type="Pfam" id="PF01869"/>
    </source>
</evidence>
<accession>A0A0F5FRY6</accession>
<dbReference type="STRING" id="443610.VE25_13690"/>